<dbReference type="Pfam" id="PF00300">
    <property type="entry name" value="His_Phos_1"/>
    <property type="match status" value="1"/>
</dbReference>
<keyword evidence="2" id="KW-1185">Reference proteome</keyword>
<accession>A0ABP4XM39</accession>
<dbReference type="PANTHER" id="PTHR48100">
    <property type="entry name" value="BROAD-SPECIFICITY PHOSPHATASE YOR283W-RELATED"/>
    <property type="match status" value="1"/>
</dbReference>
<gene>
    <name evidence="1" type="primary">phoE</name>
    <name evidence="1" type="ORF">GCM10009768_10250</name>
</gene>
<dbReference type="PANTHER" id="PTHR48100:SF1">
    <property type="entry name" value="HISTIDINE PHOSPHATASE FAMILY PROTEIN-RELATED"/>
    <property type="match status" value="1"/>
</dbReference>
<name>A0ABP4XM39_9MICO</name>
<dbReference type="EMBL" id="BAAAOB010000001">
    <property type="protein sequence ID" value="GAA1783359.1"/>
    <property type="molecule type" value="Genomic_DNA"/>
</dbReference>
<dbReference type="InterPro" id="IPR050275">
    <property type="entry name" value="PGM_Phosphatase"/>
</dbReference>
<dbReference type="Gene3D" id="3.40.50.1240">
    <property type="entry name" value="Phosphoglycerate mutase-like"/>
    <property type="match status" value="1"/>
</dbReference>
<dbReference type="InterPro" id="IPR029033">
    <property type="entry name" value="His_PPase_superfam"/>
</dbReference>
<protein>
    <submittedName>
        <fullName evidence="1">Phosphatase PhoE</fullName>
    </submittedName>
</protein>
<reference evidence="2" key="1">
    <citation type="journal article" date="2019" name="Int. J. Syst. Evol. Microbiol.">
        <title>The Global Catalogue of Microorganisms (GCM) 10K type strain sequencing project: providing services to taxonomists for standard genome sequencing and annotation.</title>
        <authorList>
            <consortium name="The Broad Institute Genomics Platform"/>
            <consortium name="The Broad Institute Genome Sequencing Center for Infectious Disease"/>
            <person name="Wu L."/>
            <person name="Ma J."/>
        </authorList>
    </citation>
    <scope>NUCLEOTIDE SEQUENCE [LARGE SCALE GENOMIC DNA]</scope>
    <source>
        <strain evidence="2">JCM 14736</strain>
    </source>
</reference>
<evidence type="ECO:0000313" key="2">
    <source>
        <dbReference type="Proteomes" id="UP001500851"/>
    </source>
</evidence>
<evidence type="ECO:0000313" key="1">
    <source>
        <dbReference type="EMBL" id="GAA1783359.1"/>
    </source>
</evidence>
<comment type="caution">
    <text evidence="1">The sequence shown here is derived from an EMBL/GenBank/DDBJ whole genome shotgun (WGS) entry which is preliminary data.</text>
</comment>
<dbReference type="InterPro" id="IPR013078">
    <property type="entry name" value="His_Pase_superF_clade-1"/>
</dbReference>
<proteinExistence type="predicted"/>
<dbReference type="CDD" id="cd07067">
    <property type="entry name" value="HP_PGM_like"/>
    <property type="match status" value="1"/>
</dbReference>
<dbReference type="Proteomes" id="UP001500851">
    <property type="component" value="Unassembled WGS sequence"/>
</dbReference>
<dbReference type="SMART" id="SM00855">
    <property type="entry name" value="PGAM"/>
    <property type="match status" value="1"/>
</dbReference>
<dbReference type="SUPFAM" id="SSF53254">
    <property type="entry name" value="Phosphoglycerate mutase-like"/>
    <property type="match status" value="1"/>
</dbReference>
<organism evidence="1 2">
    <name type="scientific">Leucobacter iarius</name>
    <dbReference type="NCBI Taxonomy" id="333963"/>
    <lineage>
        <taxon>Bacteria</taxon>
        <taxon>Bacillati</taxon>
        <taxon>Actinomycetota</taxon>
        <taxon>Actinomycetes</taxon>
        <taxon>Micrococcales</taxon>
        <taxon>Microbacteriaceae</taxon>
        <taxon>Leucobacter</taxon>
    </lineage>
</organism>
<sequence>MRHGETDWNIGRRIQGRSEVPLNARGRAQARESAELLRAAGAWTRVVASPLGRAAETGRIIAAAIGLPEPAPVPDLIERDFGAAEGLPVAEAEQRWPGLVIPDAETSDALARRGAAALTRLREEAPGSIAIAHGALMRAALAELSGAPVPRILNGEVWLILPVGGGATAIRRLGAPAGQHAL</sequence>